<comment type="catalytic activity">
    <reaction evidence="1">
        <text>Release of N-terminal glutamate (and to a lesser extent aspartate) from a peptide.</text>
        <dbReference type="EC" id="3.4.11.7"/>
    </reaction>
</comment>
<keyword evidence="9" id="KW-0336">GPI-anchor</keyword>
<dbReference type="PRINTS" id="PR00756">
    <property type="entry name" value="ALADIPTASE"/>
</dbReference>
<dbReference type="EC" id="3.4.11.7" evidence="7"/>
<keyword evidence="17" id="KW-0449">Lipoprotein</keyword>
<dbReference type="InterPro" id="IPR034016">
    <property type="entry name" value="M1_APN-typ"/>
</dbReference>
<keyword evidence="10" id="KW-0645">Protease</keyword>
<evidence type="ECO:0000256" key="10">
    <source>
        <dbReference type="ARBA" id="ARBA00022670"/>
    </source>
</evidence>
<evidence type="ECO:0000256" key="18">
    <source>
        <dbReference type="SAM" id="MobiDB-lite"/>
    </source>
</evidence>
<keyword evidence="13" id="KW-0862">Zinc</keyword>
<dbReference type="InterPro" id="IPR027268">
    <property type="entry name" value="Peptidase_M4/M1_CTD_sf"/>
</dbReference>
<name>A0ABQ8SVM0_PERAM</name>
<keyword evidence="8" id="KW-0031">Aminopeptidase</keyword>
<dbReference type="Gene3D" id="1.10.390.10">
    <property type="entry name" value="Neutral Protease Domain 2"/>
    <property type="match status" value="1"/>
</dbReference>
<evidence type="ECO:0000313" key="22">
    <source>
        <dbReference type="Proteomes" id="UP001148838"/>
    </source>
</evidence>
<keyword evidence="9" id="KW-0325">Glycoprotein</keyword>
<keyword evidence="16" id="KW-0482">Metalloprotease</keyword>
<dbReference type="InterPro" id="IPR001930">
    <property type="entry name" value="Peptidase_M1"/>
</dbReference>
<dbReference type="SUPFAM" id="SSF63737">
    <property type="entry name" value="Leukotriene A4 hydrolase N-terminal domain"/>
    <property type="match status" value="1"/>
</dbReference>
<evidence type="ECO:0000256" key="6">
    <source>
        <dbReference type="ARBA" id="ARBA00011748"/>
    </source>
</evidence>
<sequence>MAGLCEGGNEPPSSLKVSEKIATSKFQPTYARQAFPCFDEPGFKPTFKIRLIKPRDGYIALSNMDQVGETENYPEAGLTTVEFRESVPMVTYLSCFIVCDFKRLDPVTISQGFPFSVYATPGQVNKTKYALEVGVNITEFYIRYFYIPYPLPKLDMIAIPDFVSGAMEHWGLITFREVNLLYEEGISSTFNKQRVATVVGHELAHMWFGNLMTLKWWDDLWLNEGFASYIEYKGVNHAHPDWHMLDQFLIEDLHRVLVLDASVTSHPIVQTVGHPDEITELFDSISYSKGASVIRMLEDFLGEKEFRDGITAFLNKFKFANAVTQDLWNQLQTVAKDVNVTRVMDTWTRQMGFPVVTATRDHNGAVTIKQSRFLSDPNANVTDDSPFGSRSTRSELFNSYFDVNAVVMLRPELERHKRAPSDDPKSGDLAGQPTGVARSILPYTTEAY</sequence>
<dbReference type="Pfam" id="PF17900">
    <property type="entry name" value="Peptidase_M1_N"/>
    <property type="match status" value="1"/>
</dbReference>
<evidence type="ECO:0000256" key="3">
    <source>
        <dbReference type="ARBA" id="ARBA00004606"/>
    </source>
</evidence>
<evidence type="ECO:0000256" key="17">
    <source>
        <dbReference type="ARBA" id="ARBA00023288"/>
    </source>
</evidence>
<dbReference type="EMBL" id="JAJSOF020000019">
    <property type="protein sequence ID" value="KAJ4438251.1"/>
    <property type="molecule type" value="Genomic_DNA"/>
</dbReference>
<dbReference type="CDD" id="cd09601">
    <property type="entry name" value="M1_APN-Q_like"/>
    <property type="match status" value="1"/>
</dbReference>
<evidence type="ECO:0000256" key="7">
    <source>
        <dbReference type="ARBA" id="ARBA00012567"/>
    </source>
</evidence>
<protein>
    <recommendedName>
        <fullName evidence="7">glutamyl aminopeptidase</fullName>
        <ecNumber evidence="7">3.4.11.7</ecNumber>
    </recommendedName>
</protein>
<comment type="caution">
    <text evidence="21">The sequence shown here is derived from an EMBL/GenBank/DDBJ whole genome shotgun (WGS) entry which is preliminary data.</text>
</comment>
<dbReference type="InterPro" id="IPR050344">
    <property type="entry name" value="Peptidase_M1_aminopeptidases"/>
</dbReference>
<dbReference type="InterPro" id="IPR045357">
    <property type="entry name" value="Aminopeptidase_N-like_N"/>
</dbReference>
<keyword evidence="22" id="KW-1185">Reference proteome</keyword>
<keyword evidence="11" id="KW-0479">Metal-binding</keyword>
<evidence type="ECO:0000256" key="14">
    <source>
        <dbReference type="ARBA" id="ARBA00022837"/>
    </source>
</evidence>
<dbReference type="Gene3D" id="2.60.40.1730">
    <property type="entry name" value="tricorn interacting facor f3 domain"/>
    <property type="match status" value="1"/>
</dbReference>
<evidence type="ECO:0000256" key="11">
    <source>
        <dbReference type="ARBA" id="ARBA00022723"/>
    </source>
</evidence>
<feature type="domain" description="Peptidase M1 membrane alanine aminopeptidase" evidence="19">
    <location>
        <begin position="129"/>
        <end position="347"/>
    </location>
</feature>
<keyword evidence="15" id="KW-0735">Signal-anchor</keyword>
<dbReference type="PANTHER" id="PTHR11533">
    <property type="entry name" value="PROTEASE M1 ZINC METALLOPROTEASE"/>
    <property type="match status" value="1"/>
</dbReference>
<dbReference type="SUPFAM" id="SSF55486">
    <property type="entry name" value="Metalloproteases ('zincins'), catalytic domain"/>
    <property type="match status" value="1"/>
</dbReference>
<organism evidence="21 22">
    <name type="scientific">Periplaneta americana</name>
    <name type="common">American cockroach</name>
    <name type="synonym">Blatta americana</name>
    <dbReference type="NCBI Taxonomy" id="6978"/>
    <lineage>
        <taxon>Eukaryota</taxon>
        <taxon>Metazoa</taxon>
        <taxon>Ecdysozoa</taxon>
        <taxon>Arthropoda</taxon>
        <taxon>Hexapoda</taxon>
        <taxon>Insecta</taxon>
        <taxon>Pterygota</taxon>
        <taxon>Neoptera</taxon>
        <taxon>Polyneoptera</taxon>
        <taxon>Dictyoptera</taxon>
        <taxon>Blattodea</taxon>
        <taxon>Blattoidea</taxon>
        <taxon>Blattidae</taxon>
        <taxon>Blattinae</taxon>
        <taxon>Periplaneta</taxon>
    </lineage>
</organism>
<gene>
    <name evidence="21" type="ORF">ANN_14190</name>
</gene>
<evidence type="ECO:0000256" key="15">
    <source>
        <dbReference type="ARBA" id="ARBA00022968"/>
    </source>
</evidence>
<comment type="cofactor">
    <cofactor evidence="2">
        <name>Zn(2+)</name>
        <dbReference type="ChEBI" id="CHEBI:29105"/>
    </cofactor>
</comment>
<evidence type="ECO:0000256" key="4">
    <source>
        <dbReference type="ARBA" id="ARBA00004609"/>
    </source>
</evidence>
<evidence type="ECO:0000256" key="16">
    <source>
        <dbReference type="ARBA" id="ARBA00023049"/>
    </source>
</evidence>
<dbReference type="InterPro" id="IPR014782">
    <property type="entry name" value="Peptidase_M1_dom"/>
</dbReference>
<evidence type="ECO:0000256" key="1">
    <source>
        <dbReference type="ARBA" id="ARBA00001703"/>
    </source>
</evidence>
<dbReference type="Proteomes" id="UP001148838">
    <property type="component" value="Unassembled WGS sequence"/>
</dbReference>
<dbReference type="InterPro" id="IPR042097">
    <property type="entry name" value="Aminopeptidase_N-like_N_sf"/>
</dbReference>
<dbReference type="PANTHER" id="PTHR11533:SF276">
    <property type="entry name" value="GLUTAMYL AMINOPEPTIDASE"/>
    <property type="match status" value="1"/>
</dbReference>
<comment type="similarity">
    <text evidence="5">Belongs to the peptidase M1 family.</text>
</comment>
<keyword evidence="15" id="KW-0812">Transmembrane</keyword>
<comment type="subcellular location">
    <subcellularLocation>
        <location evidence="4">Cell membrane</location>
        <topology evidence="4">Lipid-anchor</topology>
        <topology evidence="4">GPI-anchor</topology>
    </subcellularLocation>
    <subcellularLocation>
        <location evidence="3">Membrane</location>
        <topology evidence="3">Single-pass type II membrane protein</topology>
    </subcellularLocation>
</comment>
<reference evidence="21 22" key="1">
    <citation type="journal article" date="2022" name="Allergy">
        <title>Genome assembly and annotation of Periplaneta americana reveal a comprehensive cockroach allergen profile.</title>
        <authorList>
            <person name="Wang L."/>
            <person name="Xiong Q."/>
            <person name="Saelim N."/>
            <person name="Wang L."/>
            <person name="Nong W."/>
            <person name="Wan A.T."/>
            <person name="Shi M."/>
            <person name="Liu X."/>
            <person name="Cao Q."/>
            <person name="Hui J.H.L."/>
            <person name="Sookrung N."/>
            <person name="Leung T.F."/>
            <person name="Tungtrongchitr A."/>
            <person name="Tsui S.K.W."/>
        </authorList>
    </citation>
    <scope>NUCLEOTIDE SEQUENCE [LARGE SCALE GENOMIC DNA]</scope>
    <source>
        <strain evidence="21">PWHHKU_190912</strain>
    </source>
</reference>
<evidence type="ECO:0000259" key="20">
    <source>
        <dbReference type="Pfam" id="PF17900"/>
    </source>
</evidence>
<evidence type="ECO:0000256" key="13">
    <source>
        <dbReference type="ARBA" id="ARBA00022833"/>
    </source>
</evidence>
<feature type="region of interest" description="Disordered" evidence="18">
    <location>
        <begin position="416"/>
        <end position="436"/>
    </location>
</feature>
<feature type="compositionally biased region" description="Basic and acidic residues" evidence="18">
    <location>
        <begin position="416"/>
        <end position="426"/>
    </location>
</feature>
<proteinExistence type="inferred from homology"/>
<evidence type="ECO:0000313" key="21">
    <source>
        <dbReference type="EMBL" id="KAJ4438251.1"/>
    </source>
</evidence>
<evidence type="ECO:0000256" key="8">
    <source>
        <dbReference type="ARBA" id="ARBA00022438"/>
    </source>
</evidence>
<evidence type="ECO:0000256" key="5">
    <source>
        <dbReference type="ARBA" id="ARBA00010136"/>
    </source>
</evidence>
<feature type="domain" description="Aminopeptidase N-like N-terminal" evidence="20">
    <location>
        <begin position="19"/>
        <end position="93"/>
    </location>
</feature>
<evidence type="ECO:0000256" key="2">
    <source>
        <dbReference type="ARBA" id="ARBA00001947"/>
    </source>
</evidence>
<evidence type="ECO:0000256" key="12">
    <source>
        <dbReference type="ARBA" id="ARBA00022801"/>
    </source>
</evidence>
<comment type="subunit">
    <text evidence="6">Homodimer; disulfide-linked.</text>
</comment>
<keyword evidence="9" id="KW-0472">Membrane</keyword>
<keyword evidence="12" id="KW-0378">Hydrolase</keyword>
<evidence type="ECO:0000259" key="19">
    <source>
        <dbReference type="Pfam" id="PF01433"/>
    </source>
</evidence>
<dbReference type="Pfam" id="PF01433">
    <property type="entry name" value="Peptidase_M1"/>
    <property type="match status" value="1"/>
</dbReference>
<accession>A0ABQ8SVM0</accession>
<keyword evidence="14" id="KW-0106">Calcium</keyword>
<evidence type="ECO:0000256" key="9">
    <source>
        <dbReference type="ARBA" id="ARBA00022622"/>
    </source>
</evidence>